<dbReference type="AlphaFoldDB" id="A0A7C9BFB9"/>
<sequence length="51" mass="5495">MKTTVVATDLTSNANKAVHFAMQLARDRGAKLVIALLHGGHVIDALEDYCD</sequence>
<reference evidence="2 3" key="1">
    <citation type="submission" date="2019-10" db="EMBL/GenBank/DDBJ databases">
        <title>Draft Genome Sequence of Cytophagaceae sp. SJW1-29.</title>
        <authorList>
            <person name="Choi A."/>
        </authorList>
    </citation>
    <scope>NUCLEOTIDE SEQUENCE [LARGE SCALE GENOMIC DNA]</scope>
    <source>
        <strain evidence="2 3">SJW1-29</strain>
    </source>
</reference>
<dbReference type="RefSeq" id="WP_152755967.1">
    <property type="nucleotide sequence ID" value="NZ_WHLY01000001.1"/>
</dbReference>
<evidence type="ECO:0000259" key="1">
    <source>
        <dbReference type="Pfam" id="PF00582"/>
    </source>
</evidence>
<keyword evidence="3" id="KW-1185">Reference proteome</keyword>
<dbReference type="SUPFAM" id="SSF52402">
    <property type="entry name" value="Adenine nucleotide alpha hydrolases-like"/>
    <property type="match status" value="1"/>
</dbReference>
<name>A0A7C9BFB9_9BACT</name>
<dbReference type="InterPro" id="IPR006016">
    <property type="entry name" value="UspA"/>
</dbReference>
<comment type="caution">
    <text evidence="2">The sequence shown here is derived from an EMBL/GenBank/DDBJ whole genome shotgun (WGS) entry which is preliminary data.</text>
</comment>
<protein>
    <recommendedName>
        <fullName evidence="1">UspA domain-containing protein</fullName>
    </recommendedName>
</protein>
<proteinExistence type="predicted"/>
<dbReference type="Pfam" id="PF00582">
    <property type="entry name" value="Usp"/>
    <property type="match status" value="1"/>
</dbReference>
<feature type="domain" description="UspA" evidence="1">
    <location>
        <begin position="2"/>
        <end position="35"/>
    </location>
</feature>
<dbReference type="Gene3D" id="3.40.50.620">
    <property type="entry name" value="HUPs"/>
    <property type="match status" value="1"/>
</dbReference>
<accession>A0A7C9BFB9</accession>
<organism evidence="2 3">
    <name type="scientific">Salmonirosea aquatica</name>
    <dbReference type="NCBI Taxonomy" id="2654236"/>
    <lineage>
        <taxon>Bacteria</taxon>
        <taxon>Pseudomonadati</taxon>
        <taxon>Bacteroidota</taxon>
        <taxon>Cytophagia</taxon>
        <taxon>Cytophagales</taxon>
        <taxon>Spirosomataceae</taxon>
        <taxon>Salmonirosea</taxon>
    </lineage>
</organism>
<evidence type="ECO:0000313" key="2">
    <source>
        <dbReference type="EMBL" id="MPR31895.1"/>
    </source>
</evidence>
<dbReference type="Proteomes" id="UP000479293">
    <property type="component" value="Unassembled WGS sequence"/>
</dbReference>
<gene>
    <name evidence="2" type="ORF">GBK04_00655</name>
</gene>
<evidence type="ECO:0000313" key="3">
    <source>
        <dbReference type="Proteomes" id="UP000479293"/>
    </source>
</evidence>
<dbReference type="EMBL" id="WHLY01000001">
    <property type="protein sequence ID" value="MPR31895.1"/>
    <property type="molecule type" value="Genomic_DNA"/>
</dbReference>
<dbReference type="InterPro" id="IPR014729">
    <property type="entry name" value="Rossmann-like_a/b/a_fold"/>
</dbReference>